<dbReference type="RefSeq" id="WP_207541420.1">
    <property type="nucleotide sequence ID" value="NZ_JAFNAA010000001.1"/>
</dbReference>
<accession>A0A8I1W662</accession>
<dbReference type="InterPro" id="IPR020036">
    <property type="entry name" value="PseH"/>
</dbReference>
<dbReference type="InterPro" id="IPR016181">
    <property type="entry name" value="Acyl_CoA_acyltransferase"/>
</dbReference>
<evidence type="ECO:0000259" key="1">
    <source>
        <dbReference type="PROSITE" id="PS51186"/>
    </source>
</evidence>
<evidence type="ECO:0000313" key="2">
    <source>
        <dbReference type="EMBL" id="MBO1106745.1"/>
    </source>
</evidence>
<dbReference type="NCBIfam" id="TIGR03585">
    <property type="entry name" value="PseH"/>
    <property type="match status" value="1"/>
</dbReference>
<dbReference type="GO" id="GO:0016747">
    <property type="term" value="F:acyltransferase activity, transferring groups other than amino-acyl groups"/>
    <property type="evidence" value="ECO:0007669"/>
    <property type="project" value="InterPro"/>
</dbReference>
<keyword evidence="2" id="KW-0808">Transferase</keyword>
<dbReference type="InterPro" id="IPR000182">
    <property type="entry name" value="GNAT_dom"/>
</dbReference>
<dbReference type="EC" id="2.3.1.202" evidence="2"/>
<dbReference type="SUPFAM" id="SSF55729">
    <property type="entry name" value="Acyl-CoA N-acyltransferases (Nat)"/>
    <property type="match status" value="1"/>
</dbReference>
<dbReference type="PANTHER" id="PTHR43415:SF3">
    <property type="entry name" value="GNAT-FAMILY ACETYLTRANSFERASE"/>
    <property type="match status" value="1"/>
</dbReference>
<proteinExistence type="predicted"/>
<dbReference type="PROSITE" id="PS51186">
    <property type="entry name" value="GNAT"/>
    <property type="match status" value="1"/>
</dbReference>
<organism evidence="2 3">
    <name type="scientific">Plesiomonas shigelloides</name>
    <name type="common">Aeromonas shigelloides</name>
    <dbReference type="NCBI Taxonomy" id="703"/>
    <lineage>
        <taxon>Bacteria</taxon>
        <taxon>Pseudomonadati</taxon>
        <taxon>Pseudomonadota</taxon>
        <taxon>Gammaproteobacteria</taxon>
        <taxon>Enterobacterales</taxon>
        <taxon>Enterobacteriaceae</taxon>
        <taxon>Plesiomonas</taxon>
    </lineage>
</organism>
<reference evidence="2" key="1">
    <citation type="submission" date="2021-03" db="EMBL/GenBank/DDBJ databases">
        <title>Plesiomonas shigelloides zfcc0051, isolated from zebrafish feces.</title>
        <authorList>
            <person name="Vanderhoek Z."/>
            <person name="Gaulke C."/>
        </authorList>
    </citation>
    <scope>NUCLEOTIDE SEQUENCE</scope>
    <source>
        <strain evidence="2">Zfcc0051</strain>
    </source>
</reference>
<evidence type="ECO:0000313" key="3">
    <source>
        <dbReference type="Proteomes" id="UP000664658"/>
    </source>
</evidence>
<dbReference type="AlphaFoldDB" id="A0A8I1W662"/>
<dbReference type="Proteomes" id="UP000664658">
    <property type="component" value="Unassembled WGS sequence"/>
</dbReference>
<sequence length="173" mass="20122">MLKLTPMDDKHLEQVLAWRNHPDVRKNMYTTHVISYEEHSAWFSKIKHDPSYAYFIAYADIVPMGVIAFSDINPADKSASWAFYAAQPAPLKAGSLLEFYALEYAFDNLQLERLRCEVLDFNHSVIKLHQRFGFIVQDICSNHGQHQVVHLAITRTIWQEYRTVIAKKLKITL</sequence>
<comment type="caution">
    <text evidence="2">The sequence shown here is derived from an EMBL/GenBank/DDBJ whole genome shotgun (WGS) entry which is preliminary data.</text>
</comment>
<dbReference type="EMBL" id="JAFNAA010000001">
    <property type="protein sequence ID" value="MBO1106745.1"/>
    <property type="molecule type" value="Genomic_DNA"/>
</dbReference>
<keyword evidence="2" id="KW-0012">Acyltransferase</keyword>
<dbReference type="PANTHER" id="PTHR43415">
    <property type="entry name" value="SPERMIDINE N(1)-ACETYLTRANSFERASE"/>
    <property type="match status" value="1"/>
</dbReference>
<dbReference type="Pfam" id="PF13302">
    <property type="entry name" value="Acetyltransf_3"/>
    <property type="match status" value="1"/>
</dbReference>
<name>A0A8I1W662_PLESH</name>
<feature type="domain" description="N-acetyltransferase" evidence="1">
    <location>
        <begin position="2"/>
        <end position="156"/>
    </location>
</feature>
<protein>
    <submittedName>
        <fullName evidence="2">UDP-4-amino-4, 6-dideoxy-N-acetyl-beta-L-altrosamine N-acetyltransferase</fullName>
        <ecNumber evidence="2">2.3.1.202</ecNumber>
    </submittedName>
</protein>
<gene>
    <name evidence="2" type="primary">pseH</name>
    <name evidence="2" type="ORF">J2R62_00665</name>
</gene>
<dbReference type="Gene3D" id="3.40.630.30">
    <property type="match status" value="1"/>
</dbReference>